<keyword evidence="2" id="KW-1185">Reference proteome</keyword>
<dbReference type="Proteomes" id="UP000324222">
    <property type="component" value="Unassembled WGS sequence"/>
</dbReference>
<dbReference type="EMBL" id="VSRR010001472">
    <property type="protein sequence ID" value="MPC25502.1"/>
    <property type="molecule type" value="Genomic_DNA"/>
</dbReference>
<reference evidence="1 2" key="1">
    <citation type="submission" date="2019-05" db="EMBL/GenBank/DDBJ databases">
        <title>Another draft genome of Portunus trituberculatus and its Hox gene families provides insights of decapod evolution.</title>
        <authorList>
            <person name="Jeong J.-H."/>
            <person name="Song I."/>
            <person name="Kim S."/>
            <person name="Choi T."/>
            <person name="Kim D."/>
            <person name="Ryu S."/>
            <person name="Kim W."/>
        </authorList>
    </citation>
    <scope>NUCLEOTIDE SEQUENCE [LARGE SCALE GENOMIC DNA]</scope>
    <source>
        <tissue evidence="1">Muscle</tissue>
    </source>
</reference>
<evidence type="ECO:0000313" key="1">
    <source>
        <dbReference type="EMBL" id="MPC25502.1"/>
    </source>
</evidence>
<name>A0A5B7DUZ9_PORTR</name>
<evidence type="ECO:0000313" key="2">
    <source>
        <dbReference type="Proteomes" id="UP000324222"/>
    </source>
</evidence>
<gene>
    <name evidence="1" type="ORF">E2C01_018619</name>
</gene>
<dbReference type="AlphaFoldDB" id="A0A5B7DUZ9"/>
<organism evidence="1 2">
    <name type="scientific">Portunus trituberculatus</name>
    <name type="common">Swimming crab</name>
    <name type="synonym">Neptunus trituberculatus</name>
    <dbReference type="NCBI Taxonomy" id="210409"/>
    <lineage>
        <taxon>Eukaryota</taxon>
        <taxon>Metazoa</taxon>
        <taxon>Ecdysozoa</taxon>
        <taxon>Arthropoda</taxon>
        <taxon>Crustacea</taxon>
        <taxon>Multicrustacea</taxon>
        <taxon>Malacostraca</taxon>
        <taxon>Eumalacostraca</taxon>
        <taxon>Eucarida</taxon>
        <taxon>Decapoda</taxon>
        <taxon>Pleocyemata</taxon>
        <taxon>Brachyura</taxon>
        <taxon>Eubrachyura</taxon>
        <taxon>Portunoidea</taxon>
        <taxon>Portunidae</taxon>
        <taxon>Portuninae</taxon>
        <taxon>Portunus</taxon>
    </lineage>
</organism>
<proteinExistence type="predicted"/>
<protein>
    <submittedName>
        <fullName evidence="1">Uncharacterized protein</fullName>
    </submittedName>
</protein>
<accession>A0A5B7DUZ9</accession>
<comment type="caution">
    <text evidence="1">The sequence shown here is derived from an EMBL/GenBank/DDBJ whole genome shotgun (WGS) entry which is preliminary data.</text>
</comment>
<sequence length="129" mass="15049">MLSPFHCCWAPPDHNLIFVSCPISPIPPQDLPKQRYLWYYVDFPRNDYCFSVRNPSFCAERMTEVIVSGMEVYIPHSFLNPNLLNFLFNTACSRAIHDREVAHLLNPTHFMFLSRIMPCLFLNLPNTPS</sequence>